<keyword evidence="3" id="KW-1003">Cell membrane</keyword>
<evidence type="ECO:0000256" key="7">
    <source>
        <dbReference type="SAM" id="Phobius"/>
    </source>
</evidence>
<feature type="transmembrane region" description="Helical" evidence="7">
    <location>
        <begin position="155"/>
        <end position="177"/>
    </location>
</feature>
<evidence type="ECO:0000313" key="8">
    <source>
        <dbReference type="EMBL" id="KAA5610956.1"/>
    </source>
</evidence>
<dbReference type="EMBL" id="VWPK01000026">
    <property type="protein sequence ID" value="KAA5610956.1"/>
    <property type="molecule type" value="Genomic_DNA"/>
</dbReference>
<evidence type="ECO:0000313" key="9">
    <source>
        <dbReference type="Proteomes" id="UP000325255"/>
    </source>
</evidence>
<evidence type="ECO:0000256" key="1">
    <source>
        <dbReference type="ARBA" id="ARBA00004651"/>
    </source>
</evidence>
<keyword evidence="5 7" id="KW-1133">Transmembrane helix</keyword>
<feature type="transmembrane region" description="Helical" evidence="7">
    <location>
        <begin position="223"/>
        <end position="248"/>
    </location>
</feature>
<feature type="transmembrane region" description="Helical" evidence="7">
    <location>
        <begin position="85"/>
        <end position="110"/>
    </location>
</feature>
<gene>
    <name evidence="8" type="ORF">F1189_17120</name>
</gene>
<evidence type="ECO:0000256" key="5">
    <source>
        <dbReference type="ARBA" id="ARBA00022989"/>
    </source>
</evidence>
<reference evidence="8 9" key="1">
    <citation type="submission" date="2019-09" db="EMBL/GenBank/DDBJ databases">
        <title>Genome sequence of Rhodovastum atsumiense, a diverse member of the Acetobacteraceae family of non-sulfur purple photosynthetic bacteria.</title>
        <authorList>
            <person name="Meyer T."/>
            <person name="Kyndt J."/>
        </authorList>
    </citation>
    <scope>NUCLEOTIDE SEQUENCE [LARGE SCALE GENOMIC DNA]</scope>
    <source>
        <strain evidence="8 9">DSM 21279</strain>
    </source>
</reference>
<dbReference type="InterPro" id="IPR050833">
    <property type="entry name" value="Poly_Biosynth_Transport"/>
</dbReference>
<protein>
    <submittedName>
        <fullName evidence="8">Oligosaccharide flippase family protein</fullName>
    </submittedName>
</protein>
<feature type="transmembrane region" description="Helical" evidence="7">
    <location>
        <begin position="122"/>
        <end position="143"/>
    </location>
</feature>
<dbReference type="PANTHER" id="PTHR30250:SF10">
    <property type="entry name" value="LIPOPOLYSACCHARIDE BIOSYNTHESIS PROTEIN WZXC"/>
    <property type="match status" value="1"/>
</dbReference>
<dbReference type="AlphaFoldDB" id="A0A5M6IRN9"/>
<evidence type="ECO:0000256" key="4">
    <source>
        <dbReference type="ARBA" id="ARBA00022692"/>
    </source>
</evidence>
<name>A0A5M6IRN9_9PROT</name>
<evidence type="ECO:0000256" key="6">
    <source>
        <dbReference type="ARBA" id="ARBA00023136"/>
    </source>
</evidence>
<feature type="transmembrane region" description="Helical" evidence="7">
    <location>
        <begin position="337"/>
        <end position="360"/>
    </location>
</feature>
<comment type="subcellular location">
    <subcellularLocation>
        <location evidence="1">Cell membrane</location>
        <topology evidence="1">Multi-pass membrane protein</topology>
    </subcellularLocation>
</comment>
<evidence type="ECO:0000256" key="3">
    <source>
        <dbReference type="ARBA" id="ARBA00022475"/>
    </source>
</evidence>
<keyword evidence="6 7" id="KW-0472">Membrane</keyword>
<dbReference type="PANTHER" id="PTHR30250">
    <property type="entry name" value="PST FAMILY PREDICTED COLANIC ACID TRANSPORTER"/>
    <property type="match status" value="1"/>
</dbReference>
<evidence type="ECO:0000256" key="2">
    <source>
        <dbReference type="ARBA" id="ARBA00007430"/>
    </source>
</evidence>
<dbReference type="OrthoDB" id="7605542at2"/>
<keyword evidence="4 7" id="KW-0812">Transmembrane</keyword>
<comment type="caution">
    <text evidence="8">The sequence shown here is derived from an EMBL/GenBank/DDBJ whole genome shotgun (WGS) entry which is preliminary data.</text>
</comment>
<proteinExistence type="inferred from homology"/>
<dbReference type="RefSeq" id="WP_150042059.1">
    <property type="nucleotide sequence ID" value="NZ_OW485601.1"/>
</dbReference>
<dbReference type="GO" id="GO:0005886">
    <property type="term" value="C:plasma membrane"/>
    <property type="evidence" value="ECO:0007669"/>
    <property type="project" value="UniProtKB-SubCell"/>
</dbReference>
<keyword evidence="9" id="KW-1185">Reference proteome</keyword>
<comment type="similarity">
    <text evidence="2">Belongs to the polysaccharide synthase family.</text>
</comment>
<accession>A0A5M6IRN9</accession>
<organism evidence="8 9">
    <name type="scientific">Rhodovastum atsumiense</name>
    <dbReference type="NCBI Taxonomy" id="504468"/>
    <lineage>
        <taxon>Bacteria</taxon>
        <taxon>Pseudomonadati</taxon>
        <taxon>Pseudomonadota</taxon>
        <taxon>Alphaproteobacteria</taxon>
        <taxon>Acetobacterales</taxon>
        <taxon>Acetobacteraceae</taxon>
        <taxon>Rhodovastum</taxon>
    </lineage>
</organism>
<feature type="transmembrane region" description="Helical" evidence="7">
    <location>
        <begin position="50"/>
        <end position="73"/>
    </location>
</feature>
<feature type="transmembrane region" description="Helical" evidence="7">
    <location>
        <begin position="22"/>
        <end position="44"/>
    </location>
</feature>
<dbReference type="Proteomes" id="UP000325255">
    <property type="component" value="Unassembled WGS sequence"/>
</dbReference>
<sequence>MPAIQIHAIRGVASGALRSRKVISLFAGNGLGQIIAIAAVPAIARLFDAGAVGAFGLFTSTVAALAVVSCLALEQAIPLAEDARAASALRVASAAVLAGFVALLALLLFAARPFGLGWLGGLAQNAALLPASILLVGLVQIGVQSATQRRDFHRLSLGFAVRTGGTALAQIAMAFLLPTGTGMILAQMLALAATLVVLGDSLRGPLPTRQELRAEMARHSNCPLFLAPRLAVGALGDVAMLLLLSAWFSTEEVGYYWMAARLLQVPAGFLDPPTRQLFMSAALDARARTGRFGSVLVTASGALVAIAGMVILVLMLFGHPLIRTVLGAGWEPAVTYVQIMAIGWLFDFANIPFSNAVLLLGLQRQHFTFDIAYRTAMLAALAIGCWNGDLLLGCMLVSGVKAVMASGFSLFVIRRSLQAPAAE</sequence>
<feature type="transmembrane region" description="Helical" evidence="7">
    <location>
        <begin position="292"/>
        <end position="317"/>
    </location>
</feature>